<dbReference type="InParanoid" id="A0A0C3FVA7"/>
<dbReference type="Proteomes" id="UP000054166">
    <property type="component" value="Unassembled WGS sequence"/>
</dbReference>
<name>A0A0C3FVA7_PILCF</name>
<reference evidence="2" key="2">
    <citation type="submission" date="2015-01" db="EMBL/GenBank/DDBJ databases">
        <title>Evolutionary Origins and Diversification of the Mycorrhizal Mutualists.</title>
        <authorList>
            <consortium name="DOE Joint Genome Institute"/>
            <consortium name="Mycorrhizal Genomics Consortium"/>
            <person name="Kohler A."/>
            <person name="Kuo A."/>
            <person name="Nagy L.G."/>
            <person name="Floudas D."/>
            <person name="Copeland A."/>
            <person name="Barry K.W."/>
            <person name="Cichocki N."/>
            <person name="Veneault-Fourrey C."/>
            <person name="LaButti K."/>
            <person name="Lindquist E.A."/>
            <person name="Lipzen A."/>
            <person name="Lundell T."/>
            <person name="Morin E."/>
            <person name="Murat C."/>
            <person name="Riley R."/>
            <person name="Ohm R."/>
            <person name="Sun H."/>
            <person name="Tunlid A."/>
            <person name="Henrissat B."/>
            <person name="Grigoriev I.V."/>
            <person name="Hibbett D.S."/>
            <person name="Martin F."/>
        </authorList>
    </citation>
    <scope>NUCLEOTIDE SEQUENCE [LARGE SCALE GENOMIC DNA]</scope>
    <source>
        <strain evidence="2">F 1598</strain>
    </source>
</reference>
<dbReference type="AlphaFoldDB" id="A0A0C3FVA7"/>
<keyword evidence="2" id="KW-1185">Reference proteome</keyword>
<evidence type="ECO:0000313" key="1">
    <source>
        <dbReference type="EMBL" id="KIM83384.1"/>
    </source>
</evidence>
<reference evidence="1 2" key="1">
    <citation type="submission" date="2014-04" db="EMBL/GenBank/DDBJ databases">
        <authorList>
            <consortium name="DOE Joint Genome Institute"/>
            <person name="Kuo A."/>
            <person name="Tarkka M."/>
            <person name="Buscot F."/>
            <person name="Kohler A."/>
            <person name="Nagy L.G."/>
            <person name="Floudas D."/>
            <person name="Copeland A."/>
            <person name="Barry K.W."/>
            <person name="Cichocki N."/>
            <person name="Veneault-Fourrey C."/>
            <person name="LaButti K."/>
            <person name="Lindquist E.A."/>
            <person name="Lipzen A."/>
            <person name="Lundell T."/>
            <person name="Morin E."/>
            <person name="Murat C."/>
            <person name="Sun H."/>
            <person name="Tunlid A."/>
            <person name="Henrissat B."/>
            <person name="Grigoriev I.V."/>
            <person name="Hibbett D.S."/>
            <person name="Martin F."/>
            <person name="Nordberg H.P."/>
            <person name="Cantor M.N."/>
            <person name="Hua S.X."/>
        </authorList>
    </citation>
    <scope>NUCLEOTIDE SEQUENCE [LARGE SCALE GENOMIC DNA]</scope>
    <source>
        <strain evidence="1 2">F 1598</strain>
    </source>
</reference>
<gene>
    <name evidence="1" type="ORF">PILCRDRAFT_819627</name>
</gene>
<sequence>MRTLTVITGLRPARTVWPSVMLGSSDRKATLTFCLISVTNLLVCCELVAWRPIFLQGTQTRVVSDTTNDVEEQRFIRPLQLPSSGGSRNDTVVVS</sequence>
<dbReference type="EMBL" id="KN832991">
    <property type="protein sequence ID" value="KIM83384.1"/>
    <property type="molecule type" value="Genomic_DNA"/>
</dbReference>
<organism evidence="1 2">
    <name type="scientific">Piloderma croceum (strain F 1598)</name>
    <dbReference type="NCBI Taxonomy" id="765440"/>
    <lineage>
        <taxon>Eukaryota</taxon>
        <taxon>Fungi</taxon>
        <taxon>Dikarya</taxon>
        <taxon>Basidiomycota</taxon>
        <taxon>Agaricomycotina</taxon>
        <taxon>Agaricomycetes</taxon>
        <taxon>Agaricomycetidae</taxon>
        <taxon>Atheliales</taxon>
        <taxon>Atheliaceae</taxon>
        <taxon>Piloderma</taxon>
    </lineage>
</organism>
<feature type="non-terminal residue" evidence="1">
    <location>
        <position position="95"/>
    </location>
</feature>
<dbReference type="HOGENOM" id="CLU_2378463_0_0_1"/>
<protein>
    <submittedName>
        <fullName evidence="1">Uncharacterized protein</fullName>
    </submittedName>
</protein>
<accession>A0A0C3FVA7</accession>
<proteinExistence type="predicted"/>
<evidence type="ECO:0000313" key="2">
    <source>
        <dbReference type="Proteomes" id="UP000054166"/>
    </source>
</evidence>